<dbReference type="EMBL" id="JADFTS010000005">
    <property type="protein sequence ID" value="KAF9604828.1"/>
    <property type="molecule type" value="Genomic_DNA"/>
</dbReference>
<name>A0A835HX10_9MAGN</name>
<keyword evidence="2" id="KW-1185">Reference proteome</keyword>
<protein>
    <submittedName>
        <fullName evidence="1">Uncharacterized protein</fullName>
    </submittedName>
</protein>
<reference evidence="1 2" key="1">
    <citation type="submission" date="2020-10" db="EMBL/GenBank/DDBJ databases">
        <title>The Coptis chinensis genome and diversification of protoberbering-type alkaloids.</title>
        <authorList>
            <person name="Wang B."/>
            <person name="Shu S."/>
            <person name="Song C."/>
            <person name="Liu Y."/>
        </authorList>
    </citation>
    <scope>NUCLEOTIDE SEQUENCE [LARGE SCALE GENOMIC DNA]</scope>
    <source>
        <strain evidence="1">HL-2020</strain>
        <tissue evidence="1">Leaf</tissue>
    </source>
</reference>
<comment type="caution">
    <text evidence="1">The sequence shown here is derived from an EMBL/GenBank/DDBJ whole genome shotgun (WGS) entry which is preliminary data.</text>
</comment>
<accession>A0A835HX10</accession>
<organism evidence="1 2">
    <name type="scientific">Coptis chinensis</name>
    <dbReference type="NCBI Taxonomy" id="261450"/>
    <lineage>
        <taxon>Eukaryota</taxon>
        <taxon>Viridiplantae</taxon>
        <taxon>Streptophyta</taxon>
        <taxon>Embryophyta</taxon>
        <taxon>Tracheophyta</taxon>
        <taxon>Spermatophyta</taxon>
        <taxon>Magnoliopsida</taxon>
        <taxon>Ranunculales</taxon>
        <taxon>Ranunculaceae</taxon>
        <taxon>Coptidoideae</taxon>
        <taxon>Coptis</taxon>
    </lineage>
</organism>
<proteinExistence type="predicted"/>
<sequence length="131" mass="14989">MIQLAEKDNGDQVDRFRWLVCFVEQPKKKAEMDYSVGWMQKVAYLELRKTVESSLIIPDRKLLARFVLIREEARYVMGAMRTKLPVGKAYQVELREEEVGSLKLSMQFQATVTGRKTILVLGGIYAENGSG</sequence>
<evidence type="ECO:0000313" key="2">
    <source>
        <dbReference type="Proteomes" id="UP000631114"/>
    </source>
</evidence>
<evidence type="ECO:0000313" key="1">
    <source>
        <dbReference type="EMBL" id="KAF9604828.1"/>
    </source>
</evidence>
<dbReference type="OrthoDB" id="2015968at2759"/>
<dbReference type="Proteomes" id="UP000631114">
    <property type="component" value="Unassembled WGS sequence"/>
</dbReference>
<dbReference type="AlphaFoldDB" id="A0A835HX10"/>
<gene>
    <name evidence="1" type="ORF">IFM89_010369</name>
</gene>